<organism evidence="1 2">
    <name type="scientific">Flavihumibacter petaseus NBRC 106054</name>
    <dbReference type="NCBI Taxonomy" id="1220578"/>
    <lineage>
        <taxon>Bacteria</taxon>
        <taxon>Pseudomonadati</taxon>
        <taxon>Bacteroidota</taxon>
        <taxon>Chitinophagia</taxon>
        <taxon>Chitinophagales</taxon>
        <taxon>Chitinophagaceae</taxon>
        <taxon>Flavihumibacter</taxon>
    </lineage>
</organism>
<protein>
    <submittedName>
        <fullName evidence="1">Uncharacterized protein</fullName>
    </submittedName>
</protein>
<reference evidence="1 2" key="1">
    <citation type="submission" date="2015-04" db="EMBL/GenBank/DDBJ databases">
        <title>Whole genome shotgun sequence of Flavihumibacter petaseus NBRC 106054.</title>
        <authorList>
            <person name="Miyazawa S."/>
            <person name="Hosoyama A."/>
            <person name="Hashimoto M."/>
            <person name="Noguchi M."/>
            <person name="Tsuchikane K."/>
            <person name="Ohji S."/>
            <person name="Yamazoe A."/>
            <person name="Ichikawa N."/>
            <person name="Kimura A."/>
            <person name="Fujita N."/>
        </authorList>
    </citation>
    <scope>NUCLEOTIDE SEQUENCE [LARGE SCALE GENOMIC DNA]</scope>
    <source>
        <strain evidence="1 2">NBRC 106054</strain>
    </source>
</reference>
<dbReference type="Proteomes" id="UP000033121">
    <property type="component" value="Unassembled WGS sequence"/>
</dbReference>
<accession>A0A0E9MVE0</accession>
<keyword evidence="2" id="KW-1185">Reference proteome</keyword>
<evidence type="ECO:0000313" key="2">
    <source>
        <dbReference type="Proteomes" id="UP000033121"/>
    </source>
</evidence>
<evidence type="ECO:0000313" key="1">
    <source>
        <dbReference type="EMBL" id="GAO41100.1"/>
    </source>
</evidence>
<comment type="caution">
    <text evidence="1">The sequence shown here is derived from an EMBL/GenBank/DDBJ whole genome shotgun (WGS) entry which is preliminary data.</text>
</comment>
<sequence>MPMNTIAENTVALSQPDLKSMVSQLFGQEQEARALDKEIKTKKAHYHHLILKNSEKLFSDAEMIAINTVHREWQELKDRQAGLFAKADHIREILKSLVQSLDGGRWIHSTDDFLHPHWEFWLEDDELKFAQLNGKGY</sequence>
<dbReference type="EMBL" id="BBWV01000001">
    <property type="protein sequence ID" value="GAO41100.1"/>
    <property type="molecule type" value="Genomic_DNA"/>
</dbReference>
<dbReference type="AlphaFoldDB" id="A0A0E9MVE0"/>
<dbReference type="STRING" id="1220578.FPE01S_01_01120"/>
<gene>
    <name evidence="1" type="ORF">FPE01S_01_01120</name>
</gene>
<proteinExistence type="predicted"/>
<name>A0A0E9MVE0_9BACT</name>